<reference evidence="1 2" key="1">
    <citation type="submission" date="2009-12" db="EMBL/GenBank/DDBJ databases">
        <authorList>
            <person name="Shrivastava S."/>
            <person name="Madupu R."/>
            <person name="Durkin A.S."/>
            <person name="Torralba M."/>
            <person name="Methe B."/>
            <person name="Sutton G.G."/>
            <person name="Strausberg R.L."/>
            <person name="Nelson K.E."/>
        </authorList>
    </citation>
    <scope>NUCLEOTIDE SEQUENCE [LARGE SCALE GENOMIC DNA]</scope>
    <source>
        <strain evidence="1 2">W5455</strain>
    </source>
</reference>
<evidence type="ECO:0000313" key="1">
    <source>
        <dbReference type="EMBL" id="EFB91644.1"/>
    </source>
</evidence>
<gene>
    <name evidence="1" type="ORF">HMPREF7215_2028</name>
</gene>
<name>A0ABM9ZXC2_9BACT</name>
<comment type="caution">
    <text evidence="1">The sequence shown here is derived from an EMBL/GenBank/DDBJ whole genome shotgun (WGS) entry which is preliminary data.</text>
</comment>
<organism evidence="1 2">
    <name type="scientific">Pyramidobacter piscolens W5455</name>
    <dbReference type="NCBI Taxonomy" id="352165"/>
    <lineage>
        <taxon>Bacteria</taxon>
        <taxon>Thermotogati</taxon>
        <taxon>Synergistota</taxon>
        <taxon>Synergistia</taxon>
        <taxon>Synergistales</taxon>
        <taxon>Dethiosulfovibrionaceae</taxon>
        <taxon>Pyramidobacter</taxon>
    </lineage>
</organism>
<accession>A0ABM9ZXC2</accession>
<evidence type="ECO:0000313" key="2">
    <source>
        <dbReference type="Proteomes" id="UP000006462"/>
    </source>
</evidence>
<proteinExistence type="predicted"/>
<sequence length="45" mass="5245">MEEHQKREAGRRAGENLSVPSRFFRARVMFFIRISVADFLGTSPF</sequence>
<keyword evidence="2" id="KW-1185">Reference proteome</keyword>
<dbReference type="Proteomes" id="UP000006462">
    <property type="component" value="Unassembled WGS sequence"/>
</dbReference>
<protein>
    <submittedName>
        <fullName evidence="1">Uncharacterized protein</fullName>
    </submittedName>
</protein>
<dbReference type="EMBL" id="ADFP01000024">
    <property type="protein sequence ID" value="EFB91644.1"/>
    <property type="molecule type" value="Genomic_DNA"/>
</dbReference>